<dbReference type="AlphaFoldDB" id="A0A5A7Q2I0"/>
<keyword evidence="1" id="KW-0696">RNA-directed RNA polymerase</keyword>
<reference evidence="2" key="1">
    <citation type="journal article" date="2019" name="Curr. Biol.">
        <title>Genome Sequence of Striga asiatica Provides Insight into the Evolution of Plant Parasitism.</title>
        <authorList>
            <person name="Yoshida S."/>
            <person name="Kim S."/>
            <person name="Wafula E.K."/>
            <person name="Tanskanen J."/>
            <person name="Kim Y.M."/>
            <person name="Honaas L."/>
            <person name="Yang Z."/>
            <person name="Spallek T."/>
            <person name="Conn C.E."/>
            <person name="Ichihashi Y."/>
            <person name="Cheong K."/>
            <person name="Cui S."/>
            <person name="Der J.P."/>
            <person name="Gundlach H."/>
            <person name="Jiao Y."/>
            <person name="Hori C."/>
            <person name="Ishida J.K."/>
            <person name="Kasahara H."/>
            <person name="Kiba T."/>
            <person name="Kim M.S."/>
            <person name="Koo N."/>
            <person name="Laohavisit A."/>
            <person name="Lee Y.H."/>
            <person name="Lumba S."/>
            <person name="McCourt P."/>
            <person name="Mortimer J.C."/>
            <person name="Mutuku J.M."/>
            <person name="Nomura T."/>
            <person name="Sasaki-Sekimoto Y."/>
            <person name="Seto Y."/>
            <person name="Wang Y."/>
            <person name="Wakatake T."/>
            <person name="Sakakibara H."/>
            <person name="Demura T."/>
            <person name="Yamaguchi S."/>
            <person name="Yoneyama K."/>
            <person name="Manabe R.I."/>
            <person name="Nelson D.C."/>
            <person name="Schulman A.H."/>
            <person name="Timko M.P."/>
            <person name="dePamphilis C.W."/>
            <person name="Choi D."/>
            <person name="Shirasu K."/>
        </authorList>
    </citation>
    <scope>NUCLEOTIDE SEQUENCE [LARGE SCALE GENOMIC DNA]</scope>
    <source>
        <strain evidence="2">cv. UVA1</strain>
    </source>
</reference>
<accession>A0A5A7Q2I0</accession>
<dbReference type="PANTHER" id="PTHR34456">
    <property type="entry name" value="MITOVIRUS RNA-DEPENDENT RNA POLYMERASE"/>
    <property type="match status" value="1"/>
</dbReference>
<protein>
    <submittedName>
        <fullName evidence="1">RNA-dependent RNA polymerase</fullName>
    </submittedName>
</protein>
<evidence type="ECO:0000313" key="2">
    <source>
        <dbReference type="Proteomes" id="UP000325081"/>
    </source>
</evidence>
<dbReference type="Proteomes" id="UP000325081">
    <property type="component" value="Unassembled WGS sequence"/>
</dbReference>
<organism evidence="1 2">
    <name type="scientific">Striga asiatica</name>
    <name type="common">Asiatic witchweed</name>
    <name type="synonym">Buchnera asiatica</name>
    <dbReference type="NCBI Taxonomy" id="4170"/>
    <lineage>
        <taxon>Eukaryota</taxon>
        <taxon>Viridiplantae</taxon>
        <taxon>Streptophyta</taxon>
        <taxon>Embryophyta</taxon>
        <taxon>Tracheophyta</taxon>
        <taxon>Spermatophyta</taxon>
        <taxon>Magnoliopsida</taxon>
        <taxon>eudicotyledons</taxon>
        <taxon>Gunneridae</taxon>
        <taxon>Pentapetalae</taxon>
        <taxon>asterids</taxon>
        <taxon>lamiids</taxon>
        <taxon>Lamiales</taxon>
        <taxon>Orobanchaceae</taxon>
        <taxon>Buchnereae</taxon>
        <taxon>Striga</taxon>
    </lineage>
</organism>
<proteinExistence type="predicted"/>
<dbReference type="EMBL" id="BKCP01005572">
    <property type="protein sequence ID" value="GER39048.1"/>
    <property type="molecule type" value="Genomic_DNA"/>
</dbReference>
<keyword evidence="1" id="KW-0808">Transferase</keyword>
<dbReference type="PANTHER" id="PTHR34456:SF13">
    <property type="entry name" value="REVERSE TRANSCRIPTASE DOMAIN-CONTAINING PROTEIN"/>
    <property type="match status" value="1"/>
</dbReference>
<comment type="caution">
    <text evidence="1">The sequence shown here is derived from an EMBL/GenBank/DDBJ whole genome shotgun (WGS) entry which is preliminary data.</text>
</comment>
<evidence type="ECO:0000313" key="1">
    <source>
        <dbReference type="EMBL" id="GER39048.1"/>
    </source>
</evidence>
<keyword evidence="2" id="KW-1185">Reference proteome</keyword>
<sequence length="255" mass="27962">MIGFGIVICPSLPGSSALRASPSDPRCMNGRSTCHTRYVSMPMAKKFQSKVPNLIGFCLQTSTLFELSISPFLYALGKSARVVEGGGKRRVFAIGNYVSQVILRPIHNWLMDRLRSIPMDGTFDQERPLLRLVPADVCFSYDLKSATDRWPIALMSELLKEVFGPTVWTIGIRSLGLSSFTTRWFPGGQKSLSFRIGQPLGICSSGGWAVIFVVAGVEFGRLAGVVSFRADEVGSVTEGLRCVEVLQSHGLGRYF</sequence>
<dbReference type="InterPro" id="IPR008686">
    <property type="entry name" value="RNA_pol_mitovir"/>
</dbReference>
<dbReference type="Pfam" id="PF05919">
    <property type="entry name" value="Mitovir_RNA_pol"/>
    <property type="match status" value="1"/>
</dbReference>
<keyword evidence="1" id="KW-0548">Nucleotidyltransferase</keyword>
<name>A0A5A7Q2I0_STRAF</name>
<gene>
    <name evidence="1" type="ORF">STAS_15577</name>
</gene>
<dbReference type="OrthoDB" id="1050647at2759"/>
<dbReference type="GO" id="GO:0003968">
    <property type="term" value="F:RNA-directed RNA polymerase activity"/>
    <property type="evidence" value="ECO:0007669"/>
    <property type="project" value="UniProtKB-KW"/>
</dbReference>